<dbReference type="InterPro" id="IPR001841">
    <property type="entry name" value="Znf_RING"/>
</dbReference>
<feature type="region of interest" description="Disordered" evidence="5">
    <location>
        <begin position="412"/>
        <end position="437"/>
    </location>
</feature>
<dbReference type="PANTHER" id="PTHR12389">
    <property type="entry name" value="ZINC FINGER PROTEIN 294"/>
    <property type="match status" value="1"/>
</dbReference>
<dbReference type="GO" id="GO:0005829">
    <property type="term" value="C:cytosol"/>
    <property type="evidence" value="ECO:0007669"/>
    <property type="project" value="UniProtKB-UniRule"/>
</dbReference>
<keyword evidence="4" id="KW-0479">Metal-binding</keyword>
<feature type="domain" description="RING-type" evidence="6">
    <location>
        <begin position="608"/>
        <end position="655"/>
    </location>
</feature>
<dbReference type="VEuPathDB" id="MicrosporidiaDB:CWI36_2349p0010"/>
<dbReference type="GO" id="GO:0061630">
    <property type="term" value="F:ubiquitin protein ligase activity"/>
    <property type="evidence" value="ECO:0007669"/>
    <property type="project" value="UniProtKB-UniRule"/>
</dbReference>
<feature type="region of interest" description="Disordered" evidence="5">
    <location>
        <begin position="215"/>
        <end position="244"/>
    </location>
</feature>
<evidence type="ECO:0000256" key="5">
    <source>
        <dbReference type="SAM" id="MobiDB-lite"/>
    </source>
</evidence>
<dbReference type="GO" id="GO:1990112">
    <property type="term" value="C:RQC complex"/>
    <property type="evidence" value="ECO:0007669"/>
    <property type="project" value="UniProtKB-UniRule"/>
</dbReference>
<proteinExistence type="inferred from homology"/>
<evidence type="ECO:0000313" key="7">
    <source>
        <dbReference type="EMBL" id="TBT98530.1"/>
    </source>
</evidence>
<keyword evidence="4" id="KW-0862">Zinc</keyword>
<evidence type="ECO:0000256" key="2">
    <source>
        <dbReference type="ARBA" id="ARBA00017157"/>
    </source>
</evidence>
<name>A0A4Q9KW24_9MICR</name>
<dbReference type="EMBL" id="PITI01002349">
    <property type="protein sequence ID" value="TBT98530.1"/>
    <property type="molecule type" value="Genomic_DNA"/>
</dbReference>
<comment type="catalytic activity">
    <reaction evidence="4">
        <text>S-ubiquitinyl-[E2 ubiquitin-conjugating enzyme]-L-cysteine + [acceptor protein]-L-lysine = [E2 ubiquitin-conjugating enzyme]-L-cysteine + N(6)-ubiquitinyl-[acceptor protein]-L-lysine.</text>
        <dbReference type="EC" id="2.3.2.27"/>
    </reaction>
</comment>
<dbReference type="InterPro" id="IPR013083">
    <property type="entry name" value="Znf_RING/FYVE/PHD"/>
</dbReference>
<accession>A0A4Q9KW24</accession>
<dbReference type="GO" id="GO:0072344">
    <property type="term" value="P:rescue of stalled ribosome"/>
    <property type="evidence" value="ECO:0007669"/>
    <property type="project" value="UniProtKB-UniRule"/>
</dbReference>
<comment type="pathway">
    <text evidence="4">Protein modification; protein ubiquitination.</text>
</comment>
<comment type="caution">
    <text evidence="7">The sequence shown here is derived from an EMBL/GenBank/DDBJ whole genome shotgun (WGS) entry which is preliminary data.</text>
</comment>
<reference evidence="7 8" key="1">
    <citation type="submission" date="2017-12" db="EMBL/GenBank/DDBJ databases">
        <authorList>
            <person name="Pombert J.-F."/>
            <person name="Haag K.L."/>
            <person name="Ebert D."/>
        </authorList>
    </citation>
    <scope>NUCLEOTIDE SEQUENCE [LARGE SCALE GENOMIC DNA]</scope>
    <source>
        <strain evidence="7">BE-OM-2</strain>
    </source>
</reference>
<keyword evidence="8" id="KW-1185">Reference proteome</keyword>
<dbReference type="EC" id="2.3.2.27" evidence="4"/>
<dbReference type="GO" id="GO:0043023">
    <property type="term" value="F:ribosomal large subunit binding"/>
    <property type="evidence" value="ECO:0007669"/>
    <property type="project" value="TreeGrafter"/>
</dbReference>
<evidence type="ECO:0000256" key="3">
    <source>
        <dbReference type="PROSITE-ProRule" id="PRU00175"/>
    </source>
</evidence>
<keyword evidence="4" id="KW-0833">Ubl conjugation pathway</keyword>
<sequence length="660" mass="75199">MGSDYRGVSKEYDNYRGVSKEYDNYRGVSKEYDNYRGFSNSTDNYHPVINSTNKQHPLNNLSNVQHPLNNNNNTPLTFTSDSNAKVSLITFNNTPININYLSNYTLSFITYKYLLNINLIRKDKLAFPNIKYKIHNIYNNRYNIYYNSIVIASKEYSDMVINNYNIIYSDGMIGGVSGLDSNIKGVSDSSIGIKGVGDSSIGIKGVSDSSTNIKGVNNSTNKQQGVNNSGSNIKGVSDSSTNIKGVNNSTSNIKGVNNKDTNIKGVNNSTSKQHPLDFSDEHVFEILFFPLYDCNILNILIFIYGIDRIRNIGILMLFNKYKYKYKDIMRCVRSVLEDKREILMYCYNFKEFIGREVSVSMFREGYKYEVCKWYKDSVWDDEGVWDIGSDRMGKYTLDKRVGNIGPLNNRVGNKTSLGNNRGNKTHLGNNRGNSTPLGNNAVNNTPLGNNTVNNTHLNNNSINNTPLNNNLINNTPLKINLLDYVLFRESKYSLVDIECRGVLVREEIIITFNYNNTLLDSTNQRNKIIIGNKGVLSNTVVNNRVLDSTNQRNKISIENKGVLTTNMLNNRVGVLKMCEILRCTYKYMCVINMWKVFIDSKLQGVRECLICYLVMCIEDNCFPTFLCKVCKNSYHRRCVDKMVRKSGNKRCPICRMDMEI</sequence>
<dbReference type="GO" id="GO:1990116">
    <property type="term" value="P:ribosome-associated ubiquitin-dependent protein catabolic process"/>
    <property type="evidence" value="ECO:0007669"/>
    <property type="project" value="UniProtKB-UniRule"/>
</dbReference>
<dbReference type="GO" id="GO:0008270">
    <property type="term" value="F:zinc ion binding"/>
    <property type="evidence" value="ECO:0007669"/>
    <property type="project" value="UniProtKB-KW"/>
</dbReference>
<comment type="subunit">
    <text evidence="4">Component of the ribosome quality control complex (RQC).</text>
</comment>
<dbReference type="Gene3D" id="3.30.40.10">
    <property type="entry name" value="Zinc/RING finger domain, C3HC4 (zinc finger)"/>
    <property type="match status" value="1"/>
</dbReference>
<dbReference type="Proteomes" id="UP000291404">
    <property type="component" value="Unassembled WGS sequence"/>
</dbReference>
<dbReference type="AlphaFoldDB" id="A0A4Q9KW24"/>
<dbReference type="VEuPathDB" id="MicrosporidiaDB:CWI39_3773p0010"/>
<keyword evidence="4" id="KW-0808">Transferase</keyword>
<keyword evidence="3 4" id="KW-0863">Zinc-finger</keyword>
<comment type="similarity">
    <text evidence="1 4">Belongs to the LTN1 family.</text>
</comment>
<dbReference type="PROSITE" id="PS50089">
    <property type="entry name" value="ZF_RING_2"/>
    <property type="match status" value="1"/>
</dbReference>
<evidence type="ECO:0000259" key="6">
    <source>
        <dbReference type="PROSITE" id="PS50089"/>
    </source>
</evidence>
<gene>
    <name evidence="7" type="ORF">CWI36_2349p0010</name>
</gene>
<evidence type="ECO:0000256" key="1">
    <source>
        <dbReference type="ARBA" id="ARBA00007997"/>
    </source>
</evidence>
<evidence type="ECO:0000256" key="4">
    <source>
        <dbReference type="RuleBase" id="RU367090"/>
    </source>
</evidence>
<comment type="function">
    <text evidence="4">E3 ubiquitin-protein ligase. Component of the ribosome quality control complex (RQC), a ribosome-associated complex that mediates ubiquitination and extraction of incompletely synthesized nascent chains for proteasomal degradation.</text>
</comment>
<evidence type="ECO:0000313" key="8">
    <source>
        <dbReference type="Proteomes" id="UP000291404"/>
    </source>
</evidence>
<dbReference type="VEuPathDB" id="MicrosporidiaDB:CWI39_2586p0010"/>
<dbReference type="InterPro" id="IPR039795">
    <property type="entry name" value="LTN1/Rkr1"/>
</dbReference>
<protein>
    <recommendedName>
        <fullName evidence="2 4">E3 ubiquitin-protein ligase listerin</fullName>
        <ecNumber evidence="4">2.3.2.27</ecNumber>
    </recommendedName>
    <alternativeName>
        <fullName evidence="4">RING-type E3 ubiquitin transferase listerin</fullName>
    </alternativeName>
</protein>
<dbReference type="PANTHER" id="PTHR12389:SF0">
    <property type="entry name" value="E3 UBIQUITIN-PROTEIN LIGASE LISTERIN"/>
    <property type="match status" value="1"/>
</dbReference>
<organism evidence="7 8">
    <name type="scientific">Hamiltosporidium magnivora</name>
    <dbReference type="NCBI Taxonomy" id="148818"/>
    <lineage>
        <taxon>Eukaryota</taxon>
        <taxon>Fungi</taxon>
        <taxon>Fungi incertae sedis</taxon>
        <taxon>Microsporidia</taxon>
        <taxon>Dubosqiidae</taxon>
        <taxon>Hamiltosporidium</taxon>
    </lineage>
</organism>
<dbReference type="SUPFAM" id="SSF57850">
    <property type="entry name" value="RING/U-box"/>
    <property type="match status" value="1"/>
</dbReference>